<evidence type="ECO:0000256" key="4">
    <source>
        <dbReference type="ARBA" id="ARBA00022801"/>
    </source>
</evidence>
<evidence type="ECO:0000259" key="9">
    <source>
        <dbReference type="PROSITE" id="PS50968"/>
    </source>
</evidence>
<dbReference type="InterPro" id="IPR005481">
    <property type="entry name" value="BC-like_N"/>
</dbReference>
<dbReference type="InterPro" id="IPR011053">
    <property type="entry name" value="Single_hybrid_motif"/>
</dbReference>
<evidence type="ECO:0000256" key="7">
    <source>
        <dbReference type="PROSITE-ProRule" id="PRU00409"/>
    </source>
</evidence>
<keyword evidence="3 7" id="KW-0547">Nucleotide-binding</keyword>
<dbReference type="PROSITE" id="PS50979">
    <property type="entry name" value="BC"/>
    <property type="match status" value="1"/>
</dbReference>
<name>A0ABR4M5M0_9EURO</name>
<dbReference type="PANTHER" id="PTHR18866">
    <property type="entry name" value="CARBOXYLASE:PYRUVATE/ACETYL-COA/PROPIONYL-COA CARBOXYLASE"/>
    <property type="match status" value="1"/>
</dbReference>
<proteinExistence type="predicted"/>
<feature type="domain" description="Biotin carboxylation" evidence="11">
    <location>
        <begin position="3"/>
        <end position="459"/>
    </location>
</feature>
<dbReference type="Pfam" id="PF02785">
    <property type="entry name" value="Biotin_carb_C"/>
    <property type="match status" value="1"/>
</dbReference>
<dbReference type="InterPro" id="IPR005479">
    <property type="entry name" value="CPAse_ATP-bd"/>
</dbReference>
<keyword evidence="8" id="KW-0175">Coiled coil</keyword>
<dbReference type="InterPro" id="IPR011764">
    <property type="entry name" value="Biotin_carboxylation_dom"/>
</dbReference>
<dbReference type="InterPro" id="IPR003778">
    <property type="entry name" value="CT_A_B"/>
</dbReference>
<dbReference type="Gene3D" id="3.30.1360.40">
    <property type="match status" value="1"/>
</dbReference>
<dbReference type="EMBL" id="JBFXLQ010000002">
    <property type="protein sequence ID" value="KAL2871893.1"/>
    <property type="molecule type" value="Genomic_DNA"/>
</dbReference>
<evidence type="ECO:0000256" key="5">
    <source>
        <dbReference type="ARBA" id="ARBA00022840"/>
    </source>
</evidence>
<evidence type="ECO:0000259" key="10">
    <source>
        <dbReference type="PROSITE" id="PS50975"/>
    </source>
</evidence>
<dbReference type="InterPro" id="IPR050856">
    <property type="entry name" value="Biotin_carboxylase_complex"/>
</dbReference>
<feature type="coiled-coil region" evidence="8">
    <location>
        <begin position="1101"/>
        <end position="1135"/>
    </location>
</feature>
<keyword evidence="6" id="KW-0092">Biotin</keyword>
<dbReference type="PROSITE" id="PS00867">
    <property type="entry name" value="CPSASE_2"/>
    <property type="match status" value="1"/>
</dbReference>
<dbReference type="Gene3D" id="2.40.100.10">
    <property type="entry name" value="Cyclophilin-like"/>
    <property type="match status" value="2"/>
</dbReference>
<dbReference type="SUPFAM" id="SSF51246">
    <property type="entry name" value="Rudiment single hybrid motif"/>
    <property type="match status" value="1"/>
</dbReference>
<dbReference type="Pfam" id="PF00289">
    <property type="entry name" value="Biotin_carb_N"/>
    <property type="match status" value="1"/>
</dbReference>
<evidence type="ECO:0000256" key="8">
    <source>
        <dbReference type="SAM" id="Coils"/>
    </source>
</evidence>
<dbReference type="SUPFAM" id="SSF50891">
    <property type="entry name" value="Cyclophilin-like"/>
    <property type="match status" value="2"/>
</dbReference>
<keyword evidence="13" id="KW-1185">Reference proteome</keyword>
<dbReference type="SUPFAM" id="SSF52440">
    <property type="entry name" value="PreATP-grasp domain"/>
    <property type="match status" value="1"/>
</dbReference>
<organism evidence="12 13">
    <name type="scientific">Aspergillus lucknowensis</name>
    <dbReference type="NCBI Taxonomy" id="176173"/>
    <lineage>
        <taxon>Eukaryota</taxon>
        <taxon>Fungi</taxon>
        <taxon>Dikarya</taxon>
        <taxon>Ascomycota</taxon>
        <taxon>Pezizomycotina</taxon>
        <taxon>Eurotiomycetes</taxon>
        <taxon>Eurotiomycetidae</taxon>
        <taxon>Eurotiales</taxon>
        <taxon>Aspergillaceae</taxon>
        <taxon>Aspergillus</taxon>
        <taxon>Aspergillus subgen. Nidulantes</taxon>
    </lineage>
</organism>
<evidence type="ECO:0000256" key="1">
    <source>
        <dbReference type="ARBA" id="ARBA00001953"/>
    </source>
</evidence>
<dbReference type="InterPro" id="IPR005482">
    <property type="entry name" value="Biotin_COase_C"/>
</dbReference>
<dbReference type="SMART" id="SM00878">
    <property type="entry name" value="Biotin_carb_C"/>
    <property type="match status" value="1"/>
</dbReference>
<dbReference type="PROSITE" id="PS00866">
    <property type="entry name" value="CPSASE_1"/>
    <property type="match status" value="1"/>
</dbReference>
<dbReference type="InterPro" id="IPR029000">
    <property type="entry name" value="Cyclophilin-like_dom_sf"/>
</dbReference>
<dbReference type="SUPFAM" id="SSF160467">
    <property type="entry name" value="PH0987 N-terminal domain-like"/>
    <property type="match status" value="1"/>
</dbReference>
<dbReference type="SMART" id="SM00796">
    <property type="entry name" value="AHS1"/>
    <property type="match status" value="1"/>
</dbReference>
<dbReference type="InterPro" id="IPR011761">
    <property type="entry name" value="ATP-grasp"/>
</dbReference>
<dbReference type="Proteomes" id="UP001610432">
    <property type="component" value="Unassembled WGS sequence"/>
</dbReference>
<feature type="domain" description="Lipoyl-binding" evidence="9">
    <location>
        <begin position="1155"/>
        <end position="1235"/>
    </location>
</feature>
<dbReference type="GeneID" id="98147014"/>
<dbReference type="InterPro" id="IPR011054">
    <property type="entry name" value="Rudment_hybrid_motif"/>
</dbReference>
<sequence>MESLKTLLIANRGEIAVRILKTAKALNIRTVAIYTEPDAASTHVHLADDAVLLSGSPSMAYIDGDQIIEIAKQKKVDAIIPGYGFLSENAGFARAVASAGLAFAGPSPESIEAFGLKHTARELATKAGVPIVPGSQGLVTTEDEAVIVAQSLGFPVMLKATAGGGGMGLLTCNTEKEVRESFQTVQSRGEALFKNAGLFIERYYPSSHHIEVQVFGNGQGKAIAIGERECSIQRRHQKVIEECPSPFVTKNPEFRKGLCDGAVRLAESINYGSAGTIEYLVDDETGGYFFLEMNTRLQVEHGITELCYGIDLVELMLKQADAQLSGMKGLQAEFLSSLPISAPNGAAIEARVYAENPVKDFAPCPGTLQSVEWKEIPGSRIDTWVYRGIKVSANYDPLIAKVMYHGPSRQEAIEGLKDILTGSHICGPPTNLGFLAEILASKDFNSGNTLTRFLNTFEYNLSAIDVVSGGAYTLIQDWPGRPTIGKGFCHSGPMDSFAFRIANALVGNPVGLEGLEITLSGPELRFLGPAIISLCGAPIGAKLDDASVPMWSRVRVSAGQRLKVGKTTGNGCRAYLAVFGGFLNIAKWFGSKATAPMVGVGGYQGRQLTSGDYVSITDQLPEVEGELRLPKHLIPEYPSSWEIMSMPGPYDDGYLAPDSIEMLYDAEWTISHNAARGGVRLLGPKPTWARSDGGEGGAHPSNLIEYGYAIGSLNWTGDDPVIFPQDAPDLGGFVSSHTIVKADLWKLGQVKAGDTLKYRATSLKDALAARNELERFISDIVTCCQQGKNFDTVTPLKTALSPAMTAQTRGSGIVHQIPEKGNQPLVSYRQAGDDYLLIDYGTGAFDLNHRYRVTALKKVLTEATGGITFSTGLTSMVGCGNSLMLYYDGTKIPQQTLITYLCSIETQLGDLSRAKMPSRLFKLPLTFESARQNNAIKRYMETQRPYAAYLPDNMEFVARNNAFTRQEFENIYLTANFLVISVGFFTALPLALPVDPRQRMNCPKMNPSRVFTPAGQVSWGGSCLAIYTVDSPGGYQMTGMTIPGVDILGSKKGYTPEKPWLFEDFDQITFYRVSEAEYERQLALFQSGRYEYEWEEVEFDMAEHNRLLRETRDEVVAIRARQREAQAEMDRREREMLERWAREKAEKGVPMDTVDALLKDPAISPIEAPLNANVWKVEVKEGDRLEKDHVVVILEAMKLEIAVRGEAHTVGSVVEKILVQQGDSIEAGMPLMLVRRAEN</sequence>
<dbReference type="InterPro" id="IPR000089">
    <property type="entry name" value="Biotin_lipoyl"/>
</dbReference>
<dbReference type="CDD" id="cd06850">
    <property type="entry name" value="biotinyl_domain"/>
    <property type="match status" value="1"/>
</dbReference>
<gene>
    <name evidence="12" type="ORF">BJX67DRAFT_376747</name>
</gene>
<evidence type="ECO:0000256" key="2">
    <source>
        <dbReference type="ARBA" id="ARBA00022598"/>
    </source>
</evidence>
<dbReference type="InterPro" id="IPR003833">
    <property type="entry name" value="CT_C_D"/>
</dbReference>
<dbReference type="Pfam" id="PF02786">
    <property type="entry name" value="CPSase_L_D2"/>
    <property type="match status" value="1"/>
</dbReference>
<keyword evidence="5 7" id="KW-0067">ATP-binding</keyword>
<reference evidence="12 13" key="1">
    <citation type="submission" date="2024-07" db="EMBL/GenBank/DDBJ databases">
        <title>Section-level genome sequencing and comparative genomics of Aspergillus sections Usti and Cavernicolus.</title>
        <authorList>
            <consortium name="Lawrence Berkeley National Laboratory"/>
            <person name="Nybo J.L."/>
            <person name="Vesth T.C."/>
            <person name="Theobald S."/>
            <person name="Frisvad J.C."/>
            <person name="Larsen T.O."/>
            <person name="Kjaerboelling I."/>
            <person name="Rothschild-Mancinelli K."/>
            <person name="Lyhne E.K."/>
            <person name="Kogle M.E."/>
            <person name="Barry K."/>
            <person name="Clum A."/>
            <person name="Na H."/>
            <person name="Ledsgaard L."/>
            <person name="Lin J."/>
            <person name="Lipzen A."/>
            <person name="Kuo A."/>
            <person name="Riley R."/>
            <person name="Mondo S."/>
            <person name="Labutti K."/>
            <person name="Haridas S."/>
            <person name="Pangalinan J."/>
            <person name="Salamov A.A."/>
            <person name="Simmons B.A."/>
            <person name="Magnuson J.K."/>
            <person name="Chen J."/>
            <person name="Drula E."/>
            <person name="Henrissat B."/>
            <person name="Wiebenga A."/>
            <person name="Lubbers R.J."/>
            <person name="Gomes A.C."/>
            <person name="Macurrencykelacurrency M.R."/>
            <person name="Stajich J."/>
            <person name="Grigoriev I.V."/>
            <person name="Mortensen U.H."/>
            <person name="De Vries R.P."/>
            <person name="Baker S.E."/>
            <person name="Andersen M.R."/>
        </authorList>
    </citation>
    <scope>NUCLEOTIDE SEQUENCE [LARGE SCALE GENOMIC DNA]</scope>
    <source>
        <strain evidence="12 13">CBS 449.75</strain>
    </source>
</reference>
<evidence type="ECO:0000256" key="6">
    <source>
        <dbReference type="ARBA" id="ARBA00023267"/>
    </source>
</evidence>
<dbReference type="Pfam" id="PF00364">
    <property type="entry name" value="Biotin_lipoyl"/>
    <property type="match status" value="1"/>
</dbReference>
<comment type="cofactor">
    <cofactor evidence="1">
        <name>biotin</name>
        <dbReference type="ChEBI" id="CHEBI:57586"/>
    </cofactor>
</comment>
<evidence type="ECO:0000313" key="12">
    <source>
        <dbReference type="EMBL" id="KAL2871893.1"/>
    </source>
</evidence>
<keyword evidence="2" id="KW-0436">Ligase</keyword>
<protein>
    <submittedName>
        <fullName evidence="12">Allophanate hydrolase subunit 2-domain-containing protein</fullName>
    </submittedName>
</protein>
<comment type="caution">
    <text evidence="12">The sequence shown here is derived from an EMBL/GenBank/DDBJ whole genome shotgun (WGS) entry which is preliminary data.</text>
</comment>
<dbReference type="Pfam" id="PF02626">
    <property type="entry name" value="CT_A_B"/>
    <property type="match status" value="1"/>
</dbReference>
<evidence type="ECO:0000313" key="13">
    <source>
        <dbReference type="Proteomes" id="UP001610432"/>
    </source>
</evidence>
<dbReference type="Gene3D" id="2.40.50.100">
    <property type="match status" value="1"/>
</dbReference>
<evidence type="ECO:0000256" key="3">
    <source>
        <dbReference type="ARBA" id="ARBA00022741"/>
    </source>
</evidence>
<dbReference type="Pfam" id="PF02682">
    <property type="entry name" value="CT_C_D"/>
    <property type="match status" value="1"/>
</dbReference>
<dbReference type="PROSITE" id="PS50968">
    <property type="entry name" value="BIOTINYL_LIPOYL"/>
    <property type="match status" value="1"/>
</dbReference>
<dbReference type="PROSITE" id="PS50975">
    <property type="entry name" value="ATP_GRASP"/>
    <property type="match status" value="1"/>
</dbReference>
<dbReference type="PANTHER" id="PTHR18866:SF128">
    <property type="entry name" value="UREA AMIDOLYASE"/>
    <property type="match status" value="1"/>
</dbReference>
<keyword evidence="4 12" id="KW-0378">Hydrolase</keyword>
<dbReference type="SUPFAM" id="SSF51230">
    <property type="entry name" value="Single hybrid motif"/>
    <property type="match status" value="1"/>
</dbReference>
<dbReference type="Gene3D" id="3.30.470.20">
    <property type="entry name" value="ATP-grasp fold, B domain"/>
    <property type="match status" value="1"/>
</dbReference>
<dbReference type="SMART" id="SM00797">
    <property type="entry name" value="AHS2"/>
    <property type="match status" value="1"/>
</dbReference>
<feature type="domain" description="ATP-grasp" evidence="10">
    <location>
        <begin position="121"/>
        <end position="321"/>
    </location>
</feature>
<dbReference type="SUPFAM" id="SSF56059">
    <property type="entry name" value="Glutathione synthetase ATP-binding domain-like"/>
    <property type="match status" value="1"/>
</dbReference>
<dbReference type="GO" id="GO:0016787">
    <property type="term" value="F:hydrolase activity"/>
    <property type="evidence" value="ECO:0007669"/>
    <property type="project" value="UniProtKB-KW"/>
</dbReference>
<accession>A0ABR4M5M0</accession>
<evidence type="ECO:0000259" key="11">
    <source>
        <dbReference type="PROSITE" id="PS50979"/>
    </source>
</evidence>
<dbReference type="RefSeq" id="XP_070890872.1">
    <property type="nucleotide sequence ID" value="XM_071031942.1"/>
</dbReference>
<dbReference type="InterPro" id="IPR016185">
    <property type="entry name" value="PreATP-grasp_dom_sf"/>
</dbReference>